<evidence type="ECO:0000313" key="3">
    <source>
        <dbReference type="Proteomes" id="UP001556367"/>
    </source>
</evidence>
<feature type="compositionally biased region" description="Polar residues" evidence="1">
    <location>
        <begin position="26"/>
        <end position="35"/>
    </location>
</feature>
<reference evidence="3" key="1">
    <citation type="submission" date="2024-06" db="EMBL/GenBank/DDBJ databases">
        <title>Multi-omics analyses provide insights into the biosynthesis of the anticancer antibiotic pleurotin in Hohenbuehelia grisea.</title>
        <authorList>
            <person name="Weaver J.A."/>
            <person name="Alberti F."/>
        </authorList>
    </citation>
    <scope>NUCLEOTIDE SEQUENCE [LARGE SCALE GENOMIC DNA]</scope>
    <source>
        <strain evidence="3">T-177</strain>
    </source>
</reference>
<feature type="region of interest" description="Disordered" evidence="1">
    <location>
        <begin position="215"/>
        <end position="333"/>
    </location>
</feature>
<name>A0ABR3JH06_9AGAR</name>
<feature type="compositionally biased region" description="Polar residues" evidence="1">
    <location>
        <begin position="419"/>
        <end position="429"/>
    </location>
</feature>
<proteinExistence type="predicted"/>
<dbReference type="EMBL" id="JASNQZ010000007">
    <property type="protein sequence ID" value="KAL0954430.1"/>
    <property type="molecule type" value="Genomic_DNA"/>
</dbReference>
<feature type="compositionally biased region" description="Low complexity" evidence="1">
    <location>
        <begin position="110"/>
        <end position="121"/>
    </location>
</feature>
<feature type="compositionally biased region" description="Basic residues" evidence="1">
    <location>
        <begin position="215"/>
        <end position="225"/>
    </location>
</feature>
<feature type="region of interest" description="Disordered" evidence="1">
    <location>
        <begin position="83"/>
        <end position="145"/>
    </location>
</feature>
<accession>A0ABR3JH06</accession>
<evidence type="ECO:0000313" key="2">
    <source>
        <dbReference type="EMBL" id="KAL0954430.1"/>
    </source>
</evidence>
<organism evidence="2 3">
    <name type="scientific">Hohenbuehelia grisea</name>
    <dbReference type="NCBI Taxonomy" id="104357"/>
    <lineage>
        <taxon>Eukaryota</taxon>
        <taxon>Fungi</taxon>
        <taxon>Dikarya</taxon>
        <taxon>Basidiomycota</taxon>
        <taxon>Agaricomycotina</taxon>
        <taxon>Agaricomycetes</taxon>
        <taxon>Agaricomycetidae</taxon>
        <taxon>Agaricales</taxon>
        <taxon>Pleurotineae</taxon>
        <taxon>Pleurotaceae</taxon>
        <taxon>Hohenbuehelia</taxon>
    </lineage>
</organism>
<gene>
    <name evidence="2" type="ORF">HGRIS_003414</name>
</gene>
<comment type="caution">
    <text evidence="2">The sequence shown here is derived from an EMBL/GenBank/DDBJ whole genome shotgun (WGS) entry which is preliminary data.</text>
</comment>
<feature type="compositionally biased region" description="Basic and acidic residues" evidence="1">
    <location>
        <begin position="100"/>
        <end position="109"/>
    </location>
</feature>
<protein>
    <submittedName>
        <fullName evidence="2">Uncharacterized protein</fullName>
    </submittedName>
</protein>
<keyword evidence="3" id="KW-1185">Reference proteome</keyword>
<sequence length="429" mass="44406">MNNFQQNAVAGPSTTRLPSPPRTHFPTMSPSTSNAPQELVPPVFLPPPGPPRPPIPVLCTDDLLSRLHLLSAYDTFVRPFTASHDSAADPVPPTPTVGFDKGKAKERDVPLTPMAAPTPAADQQDGDDDEGGGGKGDKKKKNNYKHLIKGVPGKHSLKKDTWLTTIMAKPPTPRVPIVPLDPRTAREAFNVSLEGLKGWNPSALIVESAQAREDRKKRKELKRAAKAQQLASQNGTPAIPPSTPTVAQSFVGAGMPLSMPTPSTSGAPTSSVVHTPKLSGTPRPGSAVPRPGSARPPAAQLGQLRSATPVGVASQGSVLPPGGIGSGGQARGIKREREDPALVNGATGLRNGLVNGTGTAGYGTNGVHTASGGLNGAAPGNTNANLSKVGVKAGLPGVRPRPVKKQRMDMQGQARDVTAVQQQPTPQGV</sequence>
<evidence type="ECO:0000256" key="1">
    <source>
        <dbReference type="SAM" id="MobiDB-lite"/>
    </source>
</evidence>
<feature type="region of interest" description="Disordered" evidence="1">
    <location>
        <begin position="388"/>
        <end position="429"/>
    </location>
</feature>
<dbReference type="Proteomes" id="UP001556367">
    <property type="component" value="Unassembled WGS sequence"/>
</dbReference>
<feature type="compositionally biased region" description="Low complexity" evidence="1">
    <location>
        <begin position="258"/>
        <end position="271"/>
    </location>
</feature>
<feature type="region of interest" description="Disordered" evidence="1">
    <location>
        <begin position="1"/>
        <end position="48"/>
    </location>
</feature>